<keyword evidence="2" id="KW-0472">Membrane</keyword>
<proteinExistence type="predicted"/>
<evidence type="ECO:0000256" key="1">
    <source>
        <dbReference type="SAM" id="MobiDB-lite"/>
    </source>
</evidence>
<protein>
    <submittedName>
        <fullName evidence="4">Uncharacterized protein LOC111470729</fullName>
    </submittedName>
</protein>
<evidence type="ECO:0000313" key="3">
    <source>
        <dbReference type="Proteomes" id="UP000504608"/>
    </source>
</evidence>
<feature type="transmembrane region" description="Helical" evidence="2">
    <location>
        <begin position="175"/>
        <end position="191"/>
    </location>
</feature>
<gene>
    <name evidence="4" type="primary">LOC111470729</name>
</gene>
<organism evidence="3 4">
    <name type="scientific">Cucurbita maxima</name>
    <name type="common">Pumpkin</name>
    <name type="synonym">Winter squash</name>
    <dbReference type="NCBI Taxonomy" id="3661"/>
    <lineage>
        <taxon>Eukaryota</taxon>
        <taxon>Viridiplantae</taxon>
        <taxon>Streptophyta</taxon>
        <taxon>Embryophyta</taxon>
        <taxon>Tracheophyta</taxon>
        <taxon>Spermatophyta</taxon>
        <taxon>Magnoliopsida</taxon>
        <taxon>eudicotyledons</taxon>
        <taxon>Gunneridae</taxon>
        <taxon>Pentapetalae</taxon>
        <taxon>rosids</taxon>
        <taxon>fabids</taxon>
        <taxon>Cucurbitales</taxon>
        <taxon>Cucurbitaceae</taxon>
        <taxon>Cucurbiteae</taxon>
        <taxon>Cucurbita</taxon>
    </lineage>
</organism>
<reference evidence="4" key="1">
    <citation type="submission" date="2025-08" db="UniProtKB">
        <authorList>
            <consortium name="RefSeq"/>
        </authorList>
    </citation>
    <scope>IDENTIFICATION</scope>
    <source>
        <tissue evidence="4">Young leaves</tissue>
    </source>
</reference>
<name>A0A6J1IAG9_CUCMA</name>
<dbReference type="KEGG" id="cmax:111470729"/>
<dbReference type="AlphaFoldDB" id="A0A6J1IAG9"/>
<evidence type="ECO:0000313" key="4">
    <source>
        <dbReference type="RefSeq" id="XP_022972089.1"/>
    </source>
</evidence>
<feature type="transmembrane region" description="Helical" evidence="2">
    <location>
        <begin position="197"/>
        <end position="214"/>
    </location>
</feature>
<accession>A0A6J1IAG9</accession>
<keyword evidence="3" id="KW-1185">Reference proteome</keyword>
<dbReference type="OrthoDB" id="2194683at2759"/>
<dbReference type="Proteomes" id="UP000504608">
    <property type="component" value="Unplaced"/>
</dbReference>
<feature type="region of interest" description="Disordered" evidence="1">
    <location>
        <begin position="127"/>
        <end position="150"/>
    </location>
</feature>
<keyword evidence="2" id="KW-0812">Transmembrane</keyword>
<dbReference type="RefSeq" id="XP_022972089.1">
    <property type="nucleotide sequence ID" value="XM_023116321.1"/>
</dbReference>
<evidence type="ECO:0000256" key="2">
    <source>
        <dbReference type="SAM" id="Phobius"/>
    </source>
</evidence>
<sequence>MASFGDFGSRQSGMAPHAIHIQPTANKLQELCLHDYTIRFSSDETIACRMATFEIQFFCMLKELSIYRLRVPGVAAIELSRTPGTHIAAFNKPHAIILFTDVFETHLLILDDMLKNKSTLTQAFSSRGTMTGHSVDQGGKEGAPNQPGRRVSFVPKVRMSSSFVAEKNNQRKMQIWGFLILLVFHLSFRIFHCTEVLHGGFSHFVCGVFFKLLGRACNCRMIGKQF</sequence>
<keyword evidence="2" id="KW-1133">Transmembrane helix</keyword>
<dbReference type="GeneID" id="111470729"/>